<evidence type="ECO:0000313" key="6">
    <source>
        <dbReference type="EMBL" id="GAA3278683.1"/>
    </source>
</evidence>
<organism evidence="6 7">
    <name type="scientific">Nesterenkonia halobia</name>
    <dbReference type="NCBI Taxonomy" id="37922"/>
    <lineage>
        <taxon>Bacteria</taxon>
        <taxon>Bacillati</taxon>
        <taxon>Actinomycetota</taxon>
        <taxon>Actinomycetes</taxon>
        <taxon>Micrococcales</taxon>
        <taxon>Micrococcaceae</taxon>
        <taxon>Nesterenkonia</taxon>
    </lineage>
</organism>
<keyword evidence="3" id="KW-0949">S-adenosyl-L-methionine</keyword>
<feature type="region of interest" description="Disordered" evidence="4">
    <location>
        <begin position="1"/>
        <end position="41"/>
    </location>
</feature>
<dbReference type="Gene3D" id="3.40.50.150">
    <property type="entry name" value="Vaccinia Virus protein VP39"/>
    <property type="match status" value="1"/>
</dbReference>
<protein>
    <submittedName>
        <fullName evidence="6">Class I SAM-dependent methyltransferase</fullName>
    </submittedName>
</protein>
<feature type="domain" description="Methyltransferase" evidence="5">
    <location>
        <begin position="75"/>
        <end position="166"/>
    </location>
</feature>
<sequence length="242" mass="25981">MHDTTPHDASQHPPHPHDDSVESVGKNDHSHTSHGVIPEGETWDAMYGSREQYFSGRANDALVAEAAELPAGHALDVGCGEGGDAIWLAERGWQVTGVDVSAVALDRARQAADDAGLAGQISLRRLDLTVEAPTPRAYDLVSVHYVPLPIDDAAAVRALADAVAVGGTLLFVTHDPEAIARRVREGSTRAPDPQDFHGTASVAALLGADWAIEVHDSRPRSRPEHVERDHPDDVALRARRLR</sequence>
<dbReference type="GO" id="GO:0032259">
    <property type="term" value="P:methylation"/>
    <property type="evidence" value="ECO:0007669"/>
    <property type="project" value="UniProtKB-KW"/>
</dbReference>
<keyword evidence="7" id="KW-1185">Reference proteome</keyword>
<dbReference type="GO" id="GO:0008168">
    <property type="term" value="F:methyltransferase activity"/>
    <property type="evidence" value="ECO:0007669"/>
    <property type="project" value="UniProtKB-KW"/>
</dbReference>
<dbReference type="InterPro" id="IPR029063">
    <property type="entry name" value="SAM-dependent_MTases_sf"/>
</dbReference>
<evidence type="ECO:0000256" key="1">
    <source>
        <dbReference type="ARBA" id="ARBA00022603"/>
    </source>
</evidence>
<reference evidence="7" key="1">
    <citation type="journal article" date="2019" name="Int. J. Syst. Evol. Microbiol.">
        <title>The Global Catalogue of Microorganisms (GCM) 10K type strain sequencing project: providing services to taxonomists for standard genome sequencing and annotation.</title>
        <authorList>
            <consortium name="The Broad Institute Genomics Platform"/>
            <consortium name="The Broad Institute Genome Sequencing Center for Infectious Disease"/>
            <person name="Wu L."/>
            <person name="Ma J."/>
        </authorList>
    </citation>
    <scope>NUCLEOTIDE SEQUENCE [LARGE SCALE GENOMIC DNA]</scope>
    <source>
        <strain evidence="7">JCM 11483</strain>
    </source>
</reference>
<accession>A0ABP6R646</accession>
<keyword evidence="1 6" id="KW-0489">Methyltransferase</keyword>
<dbReference type="EMBL" id="BAAAYG010000001">
    <property type="protein sequence ID" value="GAA3278683.1"/>
    <property type="molecule type" value="Genomic_DNA"/>
</dbReference>
<evidence type="ECO:0000256" key="2">
    <source>
        <dbReference type="ARBA" id="ARBA00022679"/>
    </source>
</evidence>
<dbReference type="Proteomes" id="UP001501736">
    <property type="component" value="Unassembled WGS sequence"/>
</dbReference>
<name>A0ABP6R646_9MICC</name>
<dbReference type="CDD" id="cd02440">
    <property type="entry name" value="AdoMet_MTases"/>
    <property type="match status" value="1"/>
</dbReference>
<feature type="compositionally biased region" description="Basic and acidic residues" evidence="4">
    <location>
        <begin position="1"/>
        <end position="31"/>
    </location>
</feature>
<evidence type="ECO:0000256" key="4">
    <source>
        <dbReference type="SAM" id="MobiDB-lite"/>
    </source>
</evidence>
<feature type="region of interest" description="Disordered" evidence="4">
    <location>
        <begin position="217"/>
        <end position="242"/>
    </location>
</feature>
<keyword evidence="2" id="KW-0808">Transferase</keyword>
<dbReference type="Pfam" id="PF13649">
    <property type="entry name" value="Methyltransf_25"/>
    <property type="match status" value="1"/>
</dbReference>
<dbReference type="PANTHER" id="PTHR43464:SF19">
    <property type="entry name" value="UBIQUINONE BIOSYNTHESIS O-METHYLTRANSFERASE, MITOCHONDRIAL"/>
    <property type="match status" value="1"/>
</dbReference>
<evidence type="ECO:0000259" key="5">
    <source>
        <dbReference type="Pfam" id="PF13649"/>
    </source>
</evidence>
<dbReference type="PANTHER" id="PTHR43464">
    <property type="entry name" value="METHYLTRANSFERASE"/>
    <property type="match status" value="1"/>
</dbReference>
<evidence type="ECO:0000313" key="7">
    <source>
        <dbReference type="Proteomes" id="UP001501736"/>
    </source>
</evidence>
<gene>
    <name evidence="6" type="ORF">GCM10020260_01060</name>
</gene>
<feature type="compositionally biased region" description="Basic and acidic residues" evidence="4">
    <location>
        <begin position="217"/>
        <end position="236"/>
    </location>
</feature>
<dbReference type="InterPro" id="IPR041698">
    <property type="entry name" value="Methyltransf_25"/>
</dbReference>
<proteinExistence type="predicted"/>
<evidence type="ECO:0000256" key="3">
    <source>
        <dbReference type="ARBA" id="ARBA00022691"/>
    </source>
</evidence>
<comment type="caution">
    <text evidence="6">The sequence shown here is derived from an EMBL/GenBank/DDBJ whole genome shotgun (WGS) entry which is preliminary data.</text>
</comment>
<dbReference type="SUPFAM" id="SSF53335">
    <property type="entry name" value="S-adenosyl-L-methionine-dependent methyltransferases"/>
    <property type="match status" value="1"/>
</dbReference>